<sequence>MRLASAVEIARHYRAVFNRVRVEYPEFFDSEDELLLGPEALAWTMRQLSHLLVEQSDGDVIGDAYEVFMGSALRGQEGQFVFDNG</sequence>
<name>A0A2K8UEJ9_9GAMM</name>
<evidence type="ECO:0000313" key="1">
    <source>
        <dbReference type="EMBL" id="AUB83994.1"/>
    </source>
</evidence>
<reference evidence="1 2" key="1">
    <citation type="submission" date="2017-03" db="EMBL/GenBank/DDBJ databases">
        <title>Complete genome sequence of Candidatus 'Thiodictyon syntrophicum' sp. nov. strain Cad16T, a photolithoautotroph purple sulfur bacterium isolated from an alpine meromictic lake.</title>
        <authorList>
            <person name="Luedin S.M."/>
            <person name="Pothier J.F."/>
            <person name="Danza F."/>
            <person name="Storelli N."/>
            <person name="Wittwer M."/>
            <person name="Tonolla M."/>
        </authorList>
    </citation>
    <scope>NUCLEOTIDE SEQUENCE [LARGE SCALE GENOMIC DNA]</scope>
    <source>
        <strain evidence="1 2">Cad16T</strain>
    </source>
</reference>
<evidence type="ECO:0000313" key="2">
    <source>
        <dbReference type="Proteomes" id="UP000232638"/>
    </source>
</evidence>
<dbReference type="Proteomes" id="UP000232638">
    <property type="component" value="Chromosome"/>
</dbReference>
<dbReference type="EMBL" id="CP020370">
    <property type="protein sequence ID" value="AUB83994.1"/>
    <property type="molecule type" value="Genomic_DNA"/>
</dbReference>
<dbReference type="KEGG" id="tsy:THSYN_25705"/>
<dbReference type="RefSeq" id="WP_100921665.1">
    <property type="nucleotide sequence ID" value="NZ_CP020370.1"/>
</dbReference>
<dbReference type="OrthoDB" id="9784823at2"/>
<organism evidence="1 2">
    <name type="scientific">Candidatus Thiodictyon syntrophicum</name>
    <dbReference type="NCBI Taxonomy" id="1166950"/>
    <lineage>
        <taxon>Bacteria</taxon>
        <taxon>Pseudomonadati</taxon>
        <taxon>Pseudomonadota</taxon>
        <taxon>Gammaproteobacteria</taxon>
        <taxon>Chromatiales</taxon>
        <taxon>Chromatiaceae</taxon>
        <taxon>Thiodictyon</taxon>
    </lineage>
</organism>
<proteinExistence type="predicted"/>
<accession>A0A2K8UEJ9</accession>
<dbReference type="AlphaFoldDB" id="A0A2K8UEJ9"/>
<gene>
    <name evidence="1" type="ORF">THSYN_25705</name>
</gene>
<protein>
    <submittedName>
        <fullName evidence="1">Uncharacterized protein</fullName>
    </submittedName>
</protein>
<keyword evidence="2" id="KW-1185">Reference proteome</keyword>